<feature type="region of interest" description="Disordered" evidence="3">
    <location>
        <begin position="1101"/>
        <end position="1121"/>
    </location>
</feature>
<dbReference type="InterPro" id="IPR011993">
    <property type="entry name" value="PH-like_dom_sf"/>
</dbReference>
<dbReference type="InterPro" id="IPR013761">
    <property type="entry name" value="SAM/pointed_sf"/>
</dbReference>
<feature type="region of interest" description="Disordered" evidence="3">
    <location>
        <begin position="1011"/>
        <end position="1049"/>
    </location>
</feature>
<feature type="domain" description="CRIC" evidence="7">
    <location>
        <begin position="125"/>
        <end position="213"/>
    </location>
</feature>
<dbReference type="SMART" id="SM00228">
    <property type="entry name" value="PDZ"/>
    <property type="match status" value="1"/>
</dbReference>
<feature type="region of interest" description="Disordered" evidence="3">
    <location>
        <begin position="122"/>
        <end position="145"/>
    </location>
</feature>
<dbReference type="PROSITE" id="PS50105">
    <property type="entry name" value="SAM_DOMAIN"/>
    <property type="match status" value="1"/>
</dbReference>
<evidence type="ECO:0008006" key="10">
    <source>
        <dbReference type="Google" id="ProtNLM"/>
    </source>
</evidence>
<dbReference type="EMBL" id="CAXLJM020000040">
    <property type="protein sequence ID" value="CAL8108614.1"/>
    <property type="molecule type" value="Genomic_DNA"/>
</dbReference>
<feature type="region of interest" description="Disordered" evidence="3">
    <location>
        <begin position="538"/>
        <end position="562"/>
    </location>
</feature>
<dbReference type="SUPFAM" id="SSF47769">
    <property type="entry name" value="SAM/Pointed domain"/>
    <property type="match status" value="1"/>
</dbReference>
<dbReference type="Gene3D" id="2.30.42.10">
    <property type="match status" value="1"/>
</dbReference>
<feature type="domain" description="PDZ" evidence="6">
    <location>
        <begin position="249"/>
        <end position="330"/>
    </location>
</feature>
<feature type="coiled-coil region" evidence="2">
    <location>
        <begin position="364"/>
        <end position="401"/>
    </location>
</feature>
<name>A0ABP1QM84_9HEXA</name>
<feature type="compositionally biased region" description="Polar residues" evidence="3">
    <location>
        <begin position="1011"/>
        <end position="1027"/>
    </location>
</feature>
<dbReference type="PANTHER" id="PTHR12844">
    <property type="entry name" value="CONNECTOR ENCHANCER OF KINASE SUPPRESSOR OF RAS"/>
    <property type="match status" value="1"/>
</dbReference>
<organism evidence="8 9">
    <name type="scientific">Orchesella dallaii</name>
    <dbReference type="NCBI Taxonomy" id="48710"/>
    <lineage>
        <taxon>Eukaryota</taxon>
        <taxon>Metazoa</taxon>
        <taxon>Ecdysozoa</taxon>
        <taxon>Arthropoda</taxon>
        <taxon>Hexapoda</taxon>
        <taxon>Collembola</taxon>
        <taxon>Entomobryomorpha</taxon>
        <taxon>Entomobryoidea</taxon>
        <taxon>Orchesellidae</taxon>
        <taxon>Orchesellinae</taxon>
        <taxon>Orchesella</taxon>
    </lineage>
</organism>
<gene>
    <name evidence="8" type="ORF">ODALV1_LOCUS13039</name>
</gene>
<dbReference type="PROSITE" id="PS50003">
    <property type="entry name" value="PH_DOMAIN"/>
    <property type="match status" value="1"/>
</dbReference>
<feature type="region of interest" description="Disordered" evidence="3">
    <location>
        <begin position="592"/>
        <end position="620"/>
    </location>
</feature>
<protein>
    <recommendedName>
        <fullName evidence="10">Connector enhancer of kinase suppressor of ras 2</fullName>
    </recommendedName>
</protein>
<dbReference type="InterPro" id="IPR001478">
    <property type="entry name" value="PDZ"/>
</dbReference>
<comment type="similarity">
    <text evidence="1">Belongs to the CNKSR family.</text>
</comment>
<dbReference type="SUPFAM" id="SSF50156">
    <property type="entry name" value="PDZ domain-like"/>
    <property type="match status" value="1"/>
</dbReference>
<dbReference type="InterPro" id="IPR001849">
    <property type="entry name" value="PH_domain"/>
</dbReference>
<feature type="region of interest" description="Disordered" evidence="3">
    <location>
        <begin position="772"/>
        <end position="793"/>
    </location>
</feature>
<dbReference type="Proteomes" id="UP001642540">
    <property type="component" value="Unassembled WGS sequence"/>
</dbReference>
<evidence type="ECO:0000313" key="9">
    <source>
        <dbReference type="Proteomes" id="UP001642540"/>
    </source>
</evidence>
<feature type="region of interest" description="Disordered" evidence="3">
    <location>
        <begin position="489"/>
        <end position="516"/>
    </location>
</feature>
<keyword evidence="2" id="KW-0175">Coiled coil</keyword>
<dbReference type="Pfam" id="PF10534">
    <property type="entry name" value="CRIC_ras_sig"/>
    <property type="match status" value="1"/>
</dbReference>
<feature type="compositionally biased region" description="Basic and acidic residues" evidence="3">
    <location>
        <begin position="498"/>
        <end position="516"/>
    </location>
</feature>
<dbReference type="PANTHER" id="PTHR12844:SF42">
    <property type="entry name" value="CONNECTOR ENHANCER OF KSR PROTEIN CNK"/>
    <property type="match status" value="1"/>
</dbReference>
<dbReference type="PROSITE" id="PS50106">
    <property type="entry name" value="PDZ"/>
    <property type="match status" value="1"/>
</dbReference>
<dbReference type="SMART" id="SM00454">
    <property type="entry name" value="SAM"/>
    <property type="match status" value="1"/>
</dbReference>
<evidence type="ECO:0000259" key="6">
    <source>
        <dbReference type="PROSITE" id="PS50106"/>
    </source>
</evidence>
<evidence type="ECO:0000259" key="4">
    <source>
        <dbReference type="PROSITE" id="PS50003"/>
    </source>
</evidence>
<feature type="compositionally biased region" description="Polar residues" evidence="3">
    <location>
        <begin position="445"/>
        <end position="456"/>
    </location>
</feature>
<feature type="compositionally biased region" description="Basic and acidic residues" evidence="3">
    <location>
        <begin position="772"/>
        <end position="783"/>
    </location>
</feature>
<evidence type="ECO:0000256" key="2">
    <source>
        <dbReference type="SAM" id="Coils"/>
    </source>
</evidence>
<comment type="caution">
    <text evidence="8">The sequence shown here is derived from an EMBL/GenBank/DDBJ whole genome shotgun (WGS) entry which is preliminary data.</text>
</comment>
<dbReference type="Pfam" id="PF00536">
    <property type="entry name" value="SAM_1"/>
    <property type="match status" value="1"/>
</dbReference>
<dbReference type="SUPFAM" id="SSF50729">
    <property type="entry name" value="PH domain-like"/>
    <property type="match status" value="1"/>
</dbReference>
<feature type="compositionally biased region" description="Polar residues" evidence="3">
    <location>
        <begin position="1104"/>
        <end position="1119"/>
    </location>
</feature>
<dbReference type="Gene3D" id="2.30.29.30">
    <property type="entry name" value="Pleckstrin-homology domain (PH domain)/Phosphotyrosine-binding domain (PTB)"/>
    <property type="match status" value="1"/>
</dbReference>
<dbReference type="Gene3D" id="1.10.150.50">
    <property type="entry name" value="Transcription Factor, Ets-1"/>
    <property type="match status" value="1"/>
</dbReference>
<dbReference type="InterPro" id="IPR036034">
    <property type="entry name" value="PDZ_sf"/>
</dbReference>
<evidence type="ECO:0000256" key="1">
    <source>
        <dbReference type="ARBA" id="ARBA00009498"/>
    </source>
</evidence>
<evidence type="ECO:0000259" key="7">
    <source>
        <dbReference type="PROSITE" id="PS51290"/>
    </source>
</evidence>
<reference evidence="8 9" key="1">
    <citation type="submission" date="2024-08" db="EMBL/GenBank/DDBJ databases">
        <authorList>
            <person name="Cucini C."/>
            <person name="Frati F."/>
        </authorList>
    </citation>
    <scope>NUCLEOTIDE SEQUENCE [LARGE SCALE GENOMIC DNA]</scope>
</reference>
<dbReference type="InterPro" id="IPR001660">
    <property type="entry name" value="SAM"/>
</dbReference>
<dbReference type="Pfam" id="PF00595">
    <property type="entry name" value="PDZ"/>
    <property type="match status" value="1"/>
</dbReference>
<dbReference type="InterPro" id="IPR051566">
    <property type="entry name" value="CNKSR"/>
</dbReference>
<evidence type="ECO:0000313" key="8">
    <source>
        <dbReference type="EMBL" id="CAL8108614.1"/>
    </source>
</evidence>
<proteinExistence type="inferred from homology"/>
<feature type="compositionally biased region" description="Basic residues" evidence="3">
    <location>
        <begin position="122"/>
        <end position="134"/>
    </location>
</feature>
<accession>A0ABP1QM84</accession>
<feature type="region of interest" description="Disordered" evidence="3">
    <location>
        <begin position="431"/>
        <end position="458"/>
    </location>
</feature>
<dbReference type="PROSITE" id="PS51290">
    <property type="entry name" value="CRIC"/>
    <property type="match status" value="1"/>
</dbReference>
<feature type="domain" description="SAM" evidence="5">
    <location>
        <begin position="9"/>
        <end position="75"/>
    </location>
</feature>
<feature type="domain" description="PH" evidence="4">
    <location>
        <begin position="907"/>
        <end position="967"/>
    </location>
</feature>
<evidence type="ECO:0000259" key="5">
    <source>
        <dbReference type="PROSITE" id="PS50105"/>
    </source>
</evidence>
<dbReference type="InterPro" id="IPR017874">
    <property type="entry name" value="CRIC_domain"/>
</dbReference>
<evidence type="ECO:0000256" key="3">
    <source>
        <dbReference type="SAM" id="MobiDB-lite"/>
    </source>
</evidence>
<sequence length="1179" mass="132216">MAVINVQNWSVEQVVDWITGLDSTLCIYAGEFGSNLICGEKLLTLMTGDLEYLIGIKQIGDQLLLHDAIQTLRDEVSTPWTTLQTLSLSLSVRCKNYRSELTQQKQKFQDKAKELEALNHHGHHGHHMHHHHHEGKSQGNHAPVGKSNKLRLETIPTTSLASASYLLDAGKVLIRWLTRFPFLGKLNYDEISRKLTKHCFELAMLSQRDTFADNAIEEVQYLCTKIIELCEVLIHSNDSLVIQPAGIDIITLRKRTEQDWGLQFESSYWGLHQITGVKLSSPAQQSGHLERGDEILQVNYQTVLAWPQTSVIGLLHENENEVIITVKRRPRHASTNLLLLGGHQNNMYLNKIPNRKSFFERKEKEKARDRERIVEKRVLQLMEEERTLADKRIVEEEYEEEKKLEHKADARFWKLYPKPKYLIKRRATVTGASPTDTRPPVTFINDETSPNGSSNDVPVPRVLHAVVHHRRSTPVTTLTEHDATPIMQLLNPPHVHRPPLDKSRSAPEEDTGNHQDIKPVVRQTKVVESDDDVFVSPNSLPLAYVQPPTPKPRLSRSSIPDTDAFKLDPSDLVLVERERKVTVEALPDVLDHSVGPPPVPKRSADTCLSSTEKPTRRECPPEVVARRHVTPVEVVARRDGNPTEVVEKERRTLTPLEVVERKHAPPVEVVERKHVSPAEVVERKHAPPAEVVERKHVPPVEVVERKHAPSAEVVARRDVNPIEVAERKHAPPAEVVERKHVPPVEVASRQDVTAVERKHLNPIEVVPRKDVAVHNERKKEEPRLTPPQVPERPHKVLNRTNEPHQHQQSNEKAAVSILHRGILHIRSQLRKQSSSNSASALPAYGGSTSSIPSALMICSSSPRWIRQNAVFYSNNILEILNPVSRSCSVSSTTGIQGNNIKSNTFRVQITKTQKPNDNEFYLMQATEVHSRPFAFKISNADSVTYYLAAESQVELDAWLSVLSTGVVVGGACAKPLHDRTMLQRALGGLSSAGDSGRRNFARAPYKRSISLGSQSPNVSSTNLSCVNQGPPQSTPPPQPHNISPKYGSSSSLHVKQRCINAETSPTRLLNRSKSSSLKTDWFLRNSSSNISSITITSKKITKSQVTQYPTPNSTPTKQPNMPMMGVAMKTKKNNGSSSSSPTRKYMCPNCCNVVKVDMSTQTDNGNNLKVVFFNEESRV</sequence>
<keyword evidence="9" id="KW-1185">Reference proteome</keyword>